<comment type="caution">
    <text evidence="2">The sequence shown here is derived from an EMBL/GenBank/DDBJ whole genome shotgun (WGS) entry which is preliminary data.</text>
</comment>
<accession>A0A368P2C5</accession>
<dbReference type="RefSeq" id="WP_060716066.1">
    <property type="nucleotide sequence ID" value="NZ_CP055266.1"/>
</dbReference>
<sequence length="98" mass="11100">MPIAVNMFSYDLFGLTRVPLDLVEDSKSRSEGHTEKTVVAKSVMSRKVEKSSLFSRFWNGSPANDQPGKDRDAEQEQKLREDRKNCHAILLGGFFPIL</sequence>
<evidence type="ECO:0000313" key="2">
    <source>
        <dbReference type="EMBL" id="KAA3527917.1"/>
    </source>
</evidence>
<dbReference type="AlphaFoldDB" id="A0A368P2C5"/>
<reference evidence="2 3" key="1">
    <citation type="submission" date="2018-08" db="EMBL/GenBank/DDBJ databases">
        <title>Genome sequencing of Agrobacterium vitis strain ICMP 10754.</title>
        <authorList>
            <person name="Visnovsky S.B."/>
            <person name="Pitman A.R."/>
        </authorList>
    </citation>
    <scope>NUCLEOTIDE SEQUENCE [LARGE SCALE GENOMIC DNA]</scope>
    <source>
        <strain evidence="2 3">ICMP 10754</strain>
    </source>
</reference>
<feature type="compositionally biased region" description="Basic and acidic residues" evidence="1">
    <location>
        <begin position="67"/>
        <end position="80"/>
    </location>
</feature>
<proteinExistence type="predicted"/>
<dbReference type="OrthoDB" id="8295015at2"/>
<feature type="region of interest" description="Disordered" evidence="1">
    <location>
        <begin position="56"/>
        <end position="80"/>
    </location>
</feature>
<dbReference type="GeneID" id="60680181"/>
<evidence type="ECO:0000256" key="1">
    <source>
        <dbReference type="SAM" id="MobiDB-lite"/>
    </source>
</evidence>
<dbReference type="EMBL" id="QUSG01000005">
    <property type="protein sequence ID" value="KAA3527917.1"/>
    <property type="molecule type" value="Genomic_DNA"/>
</dbReference>
<name>A0A368P2C5_AGRVI</name>
<organism evidence="2 3">
    <name type="scientific">Agrobacterium vitis</name>
    <name type="common">Rhizobium vitis</name>
    <dbReference type="NCBI Taxonomy" id="373"/>
    <lineage>
        <taxon>Bacteria</taxon>
        <taxon>Pseudomonadati</taxon>
        <taxon>Pseudomonadota</taxon>
        <taxon>Alphaproteobacteria</taxon>
        <taxon>Hyphomicrobiales</taxon>
        <taxon>Rhizobiaceae</taxon>
        <taxon>Rhizobium/Agrobacterium group</taxon>
        <taxon>Agrobacterium</taxon>
    </lineage>
</organism>
<gene>
    <name evidence="2" type="ORF">DXT89_11685</name>
</gene>
<dbReference type="Proteomes" id="UP000436911">
    <property type="component" value="Unassembled WGS sequence"/>
</dbReference>
<evidence type="ECO:0000313" key="3">
    <source>
        <dbReference type="Proteomes" id="UP000436911"/>
    </source>
</evidence>
<protein>
    <submittedName>
        <fullName evidence="2">Uncharacterized protein</fullName>
    </submittedName>
</protein>